<sequence length="327" mass="35789">MQYWQGLAAVPTPQPASVVTLGNFDGVHRGHQAVLDQVVATARARGEQAVALTFDPHPRLVHRPEEPLVPIVSLPQRLDLLAQRNLDATVVVHYTLDFAQQTPEEFVRSALVETLNASVVIVGHDVRFGRNNSGDFATMRELGAAHGFDVIAIDDVGDERRWSSTWVRESLTLGRVAAAAEVLGRQHAVHGEVVHGHARGRELGFPTANLSTETQGLIPADGVYAGWLIDDAERRWPAAISVGSNPTFDDIERVVEAHVMDRPEEAISDFNLYGQQVTVEFVARLRGMVAFEGIEKLVAQMDRDVTMARLILRGDMPAVDSDFATTG</sequence>
<dbReference type="GO" id="GO:0008531">
    <property type="term" value="F:riboflavin kinase activity"/>
    <property type="evidence" value="ECO:0007669"/>
    <property type="project" value="UniProtKB-EC"/>
</dbReference>
<dbReference type="Proteomes" id="UP001219037">
    <property type="component" value="Chromosome"/>
</dbReference>
<dbReference type="EC" id="2.7.7.2" evidence="14"/>
<dbReference type="PANTHER" id="PTHR22749:SF6">
    <property type="entry name" value="RIBOFLAVIN KINASE"/>
    <property type="match status" value="1"/>
</dbReference>
<evidence type="ECO:0000256" key="12">
    <source>
        <dbReference type="ARBA" id="ARBA00047880"/>
    </source>
</evidence>
<dbReference type="Pfam" id="PF01687">
    <property type="entry name" value="Flavokinase"/>
    <property type="match status" value="1"/>
</dbReference>
<proteinExistence type="inferred from homology"/>
<evidence type="ECO:0000313" key="16">
    <source>
        <dbReference type="EMBL" id="WFP17602.1"/>
    </source>
</evidence>
<gene>
    <name evidence="16" type="ORF">P8192_05730</name>
</gene>
<keyword evidence="9 14" id="KW-0274">FAD</keyword>
<dbReference type="EC" id="2.7.1.26" evidence="14"/>
<keyword evidence="7 14" id="KW-0547">Nucleotide-binding</keyword>
<comment type="catalytic activity">
    <reaction evidence="13 14">
        <text>FMN + ATP + H(+) = FAD + diphosphate</text>
        <dbReference type="Rhea" id="RHEA:17237"/>
        <dbReference type="ChEBI" id="CHEBI:15378"/>
        <dbReference type="ChEBI" id="CHEBI:30616"/>
        <dbReference type="ChEBI" id="CHEBI:33019"/>
        <dbReference type="ChEBI" id="CHEBI:57692"/>
        <dbReference type="ChEBI" id="CHEBI:58210"/>
        <dbReference type="EC" id="2.7.7.2"/>
    </reaction>
</comment>
<comment type="catalytic activity">
    <reaction evidence="12 14">
        <text>riboflavin + ATP = FMN + ADP + H(+)</text>
        <dbReference type="Rhea" id="RHEA:14357"/>
        <dbReference type="ChEBI" id="CHEBI:15378"/>
        <dbReference type="ChEBI" id="CHEBI:30616"/>
        <dbReference type="ChEBI" id="CHEBI:57986"/>
        <dbReference type="ChEBI" id="CHEBI:58210"/>
        <dbReference type="ChEBI" id="CHEBI:456216"/>
        <dbReference type="EC" id="2.7.1.26"/>
    </reaction>
</comment>
<keyword evidence="4 14" id="KW-0288">FMN</keyword>
<evidence type="ECO:0000256" key="10">
    <source>
        <dbReference type="ARBA" id="ARBA00022840"/>
    </source>
</evidence>
<keyword evidence="5 14" id="KW-0808">Transferase</keyword>
<evidence type="ECO:0000256" key="9">
    <source>
        <dbReference type="ARBA" id="ARBA00022827"/>
    </source>
</evidence>
<evidence type="ECO:0000256" key="1">
    <source>
        <dbReference type="ARBA" id="ARBA00004726"/>
    </source>
</evidence>
<dbReference type="PANTHER" id="PTHR22749">
    <property type="entry name" value="RIBOFLAVIN KINASE/FMN ADENYLYLTRANSFERASE"/>
    <property type="match status" value="1"/>
</dbReference>
<keyword evidence="10 14" id="KW-0067">ATP-binding</keyword>
<dbReference type="InterPro" id="IPR014729">
    <property type="entry name" value="Rossmann-like_a/b/a_fold"/>
</dbReference>
<protein>
    <recommendedName>
        <fullName evidence="14">Riboflavin biosynthesis protein</fullName>
    </recommendedName>
    <domain>
        <recommendedName>
            <fullName evidence="14">Riboflavin kinase</fullName>
            <ecNumber evidence="14">2.7.1.26</ecNumber>
        </recommendedName>
        <alternativeName>
            <fullName evidence="14">Flavokinase</fullName>
        </alternativeName>
    </domain>
    <domain>
        <recommendedName>
            <fullName evidence="14">FMN adenylyltransferase</fullName>
            <ecNumber evidence="14">2.7.7.2</ecNumber>
        </recommendedName>
        <alternativeName>
            <fullName evidence="14">FAD pyrophosphorylase</fullName>
        </alternativeName>
        <alternativeName>
            <fullName evidence="14">FAD synthase</fullName>
        </alternativeName>
    </domain>
</protein>
<dbReference type="SUPFAM" id="SSF82114">
    <property type="entry name" value="Riboflavin kinase-like"/>
    <property type="match status" value="1"/>
</dbReference>
<dbReference type="Gene3D" id="3.40.50.620">
    <property type="entry name" value="HUPs"/>
    <property type="match status" value="1"/>
</dbReference>
<dbReference type="NCBIfam" id="TIGR00083">
    <property type="entry name" value="ribF"/>
    <property type="match status" value="1"/>
</dbReference>
<dbReference type="RefSeq" id="WP_270105693.1">
    <property type="nucleotide sequence ID" value="NZ_CP121252.1"/>
</dbReference>
<dbReference type="InterPro" id="IPR023465">
    <property type="entry name" value="Riboflavin_kinase_dom_sf"/>
</dbReference>
<comment type="similarity">
    <text evidence="14">Belongs to the ribF family.</text>
</comment>
<name>A0ABY8H8W0_9MICC</name>
<dbReference type="GO" id="GO:0003919">
    <property type="term" value="F:FMN adenylyltransferase activity"/>
    <property type="evidence" value="ECO:0007669"/>
    <property type="project" value="UniProtKB-EC"/>
</dbReference>
<evidence type="ECO:0000256" key="6">
    <source>
        <dbReference type="ARBA" id="ARBA00022695"/>
    </source>
</evidence>
<organism evidence="16 17">
    <name type="scientific">Citricoccus muralis</name>
    <dbReference type="NCBI Taxonomy" id="169134"/>
    <lineage>
        <taxon>Bacteria</taxon>
        <taxon>Bacillati</taxon>
        <taxon>Actinomycetota</taxon>
        <taxon>Actinomycetes</taxon>
        <taxon>Micrococcales</taxon>
        <taxon>Micrococcaceae</taxon>
        <taxon>Citricoccus</taxon>
    </lineage>
</organism>
<dbReference type="SUPFAM" id="SSF52374">
    <property type="entry name" value="Nucleotidylyl transferase"/>
    <property type="match status" value="1"/>
</dbReference>
<dbReference type="InterPro" id="IPR023468">
    <property type="entry name" value="Riboflavin_kinase"/>
</dbReference>
<evidence type="ECO:0000256" key="13">
    <source>
        <dbReference type="ARBA" id="ARBA00049494"/>
    </source>
</evidence>
<dbReference type="InterPro" id="IPR015865">
    <property type="entry name" value="Riboflavin_kinase_bac/euk"/>
</dbReference>
<accession>A0ABY8H8W0</accession>
<feature type="domain" description="Riboflavin kinase" evidence="15">
    <location>
        <begin position="182"/>
        <end position="313"/>
    </location>
</feature>
<dbReference type="SMART" id="SM00904">
    <property type="entry name" value="Flavokinase"/>
    <property type="match status" value="1"/>
</dbReference>
<keyword evidence="8 14" id="KW-0418">Kinase</keyword>
<keyword evidence="11" id="KW-0511">Multifunctional enzyme</keyword>
<evidence type="ECO:0000256" key="4">
    <source>
        <dbReference type="ARBA" id="ARBA00022643"/>
    </source>
</evidence>
<keyword evidence="6 14" id="KW-0548">Nucleotidyltransferase</keyword>
<dbReference type="Pfam" id="PF06574">
    <property type="entry name" value="FAD_syn"/>
    <property type="match status" value="1"/>
</dbReference>
<evidence type="ECO:0000256" key="5">
    <source>
        <dbReference type="ARBA" id="ARBA00022679"/>
    </source>
</evidence>
<evidence type="ECO:0000313" key="17">
    <source>
        <dbReference type="Proteomes" id="UP001219037"/>
    </source>
</evidence>
<evidence type="ECO:0000259" key="15">
    <source>
        <dbReference type="SMART" id="SM00904"/>
    </source>
</evidence>
<comment type="pathway">
    <text evidence="1 14">Cofactor biosynthesis; FAD biosynthesis; FAD from FMN: step 1/1.</text>
</comment>
<evidence type="ECO:0000256" key="7">
    <source>
        <dbReference type="ARBA" id="ARBA00022741"/>
    </source>
</evidence>
<dbReference type="InterPro" id="IPR002606">
    <property type="entry name" value="Riboflavin_kinase_bac"/>
</dbReference>
<dbReference type="EMBL" id="CP121252">
    <property type="protein sequence ID" value="WFP17602.1"/>
    <property type="molecule type" value="Genomic_DNA"/>
</dbReference>
<evidence type="ECO:0000256" key="3">
    <source>
        <dbReference type="ARBA" id="ARBA00022630"/>
    </source>
</evidence>
<dbReference type="Gene3D" id="2.40.30.30">
    <property type="entry name" value="Riboflavin kinase-like"/>
    <property type="match status" value="1"/>
</dbReference>
<evidence type="ECO:0000256" key="2">
    <source>
        <dbReference type="ARBA" id="ARBA00005201"/>
    </source>
</evidence>
<keyword evidence="17" id="KW-1185">Reference proteome</keyword>
<reference evidence="16 17" key="1">
    <citation type="submission" date="2023-04" db="EMBL/GenBank/DDBJ databases">
        <title>Funneling lignin-derived compounds into biodiesel using alkali-halophilic Citricoccus sp. P2.</title>
        <authorList>
            <person name="Luo C.-B."/>
        </authorList>
    </citation>
    <scope>NUCLEOTIDE SEQUENCE [LARGE SCALE GENOMIC DNA]</scope>
    <source>
        <strain evidence="16 17">P2</strain>
    </source>
</reference>
<comment type="pathway">
    <text evidence="2 14">Cofactor biosynthesis; FMN biosynthesis; FMN from riboflavin (ATP route): step 1/1.</text>
</comment>
<dbReference type="PIRSF" id="PIRSF004491">
    <property type="entry name" value="FAD_Synth"/>
    <property type="match status" value="1"/>
</dbReference>
<evidence type="ECO:0000256" key="8">
    <source>
        <dbReference type="ARBA" id="ARBA00022777"/>
    </source>
</evidence>
<evidence type="ECO:0000256" key="11">
    <source>
        <dbReference type="ARBA" id="ARBA00023268"/>
    </source>
</evidence>
<keyword evidence="3 14" id="KW-0285">Flavoprotein</keyword>
<dbReference type="NCBIfam" id="NF004160">
    <property type="entry name" value="PRK05627.1-3"/>
    <property type="match status" value="1"/>
</dbReference>
<evidence type="ECO:0000256" key="14">
    <source>
        <dbReference type="PIRNR" id="PIRNR004491"/>
    </source>
</evidence>
<dbReference type="InterPro" id="IPR015864">
    <property type="entry name" value="FAD_synthase"/>
</dbReference>
<dbReference type="CDD" id="cd02064">
    <property type="entry name" value="FAD_synthetase_N"/>
    <property type="match status" value="1"/>
</dbReference>